<evidence type="ECO:0000313" key="2">
    <source>
        <dbReference type="Proteomes" id="UP000218554"/>
    </source>
</evidence>
<dbReference type="AlphaFoldDB" id="A0AAD1C3F1"/>
<dbReference type="KEGG" id="pfuw:KF707C_36490"/>
<dbReference type="EMBL" id="AP014862">
    <property type="protein sequence ID" value="BAU75337.1"/>
    <property type="molecule type" value="Genomic_DNA"/>
</dbReference>
<sequence>MNPANAQVQPFGQMCFHSCYLFPADRHADPWASLISGGGQGGLVRPR</sequence>
<gene>
    <name evidence="1" type="ORF">KF707C_36490</name>
</gene>
<reference evidence="1 2" key="2">
    <citation type="journal article" date="2017" name="Int. J. Syst. Evol. Microbiol.">
        <title>Pseudomonas furukawaii sp. nov., a polychlorinated biphenyl-degrading bacterium isolated from biphenyl-contaminated soil in Japan.</title>
        <authorList>
            <person name="Kimura N."/>
            <person name="Watanabe T."/>
            <person name="Suenaga H."/>
            <person name="Fujihara H."/>
            <person name="Futagami T."/>
            <person name="Goto M."/>
            <person name="Hanada S."/>
            <person name="Hirose J."/>
        </authorList>
    </citation>
    <scope>NUCLEOTIDE SEQUENCE [LARGE SCALE GENOMIC DNA]</scope>
    <source>
        <strain evidence="2">DSM 10086 / NBRC 110670 / KF707</strain>
    </source>
</reference>
<reference evidence="2" key="1">
    <citation type="submission" date="2015-05" db="EMBL/GenBank/DDBJ databases">
        <title>Draft genome sequencing of a biphenyl-degrading bacterium, Pseudomonas balearica KF707 (=NBRC110670).</title>
        <authorList>
            <person name="Kimura N."/>
            <person name="Hirose J."/>
            <person name="Watanabe T."/>
            <person name="Suenaga H."/>
            <person name="Fujihara H."/>
            <person name="Noguchi M."/>
            <person name="Hashimoto M."/>
            <person name="Shimodaira J."/>
            <person name="Tsuchikane K."/>
            <person name="Hosoyama A."/>
            <person name="Yamazoe A."/>
            <person name="Fujita N."/>
            <person name="Furukawa K."/>
        </authorList>
    </citation>
    <scope>NUCLEOTIDE SEQUENCE [LARGE SCALE GENOMIC DNA]</scope>
    <source>
        <strain evidence="2">DSM 10086 / NBRC 110670 / KF707</strain>
    </source>
</reference>
<name>A0AAD1C3F1_METFU</name>
<keyword evidence="2" id="KW-1185">Reference proteome</keyword>
<accession>A0AAD1C3F1</accession>
<evidence type="ECO:0000313" key="1">
    <source>
        <dbReference type="EMBL" id="BAU75337.1"/>
    </source>
</evidence>
<organism evidence="1 2">
    <name type="scientific">Metapseudomonas furukawaii</name>
    <name type="common">Pseudomonas furukawaii</name>
    <dbReference type="NCBI Taxonomy" id="1149133"/>
    <lineage>
        <taxon>Bacteria</taxon>
        <taxon>Pseudomonadati</taxon>
        <taxon>Pseudomonadota</taxon>
        <taxon>Gammaproteobacteria</taxon>
        <taxon>Pseudomonadales</taxon>
        <taxon>Pseudomonadaceae</taxon>
        <taxon>Metapseudomonas</taxon>
    </lineage>
</organism>
<dbReference type="Proteomes" id="UP000218554">
    <property type="component" value="Chromosome"/>
</dbReference>
<proteinExistence type="predicted"/>
<protein>
    <submittedName>
        <fullName evidence="1">Uncharacterized protein</fullName>
    </submittedName>
</protein>